<accession>A0A7J6HJN8</accession>
<dbReference type="Pfam" id="PF13966">
    <property type="entry name" value="zf-RVT"/>
    <property type="match status" value="1"/>
</dbReference>
<evidence type="ECO:0000259" key="2">
    <source>
        <dbReference type="Pfam" id="PF13966"/>
    </source>
</evidence>
<proteinExistence type="predicted"/>
<dbReference type="AlphaFoldDB" id="A0A7J6HJN8"/>
<reference evidence="3 4" key="1">
    <citation type="journal article" date="2020" name="bioRxiv">
        <title>Sequence and annotation of 42 cannabis genomes reveals extensive copy number variation in cannabinoid synthesis and pathogen resistance genes.</title>
        <authorList>
            <person name="Mckernan K.J."/>
            <person name="Helbert Y."/>
            <person name="Kane L.T."/>
            <person name="Ebling H."/>
            <person name="Zhang L."/>
            <person name="Liu B."/>
            <person name="Eaton Z."/>
            <person name="Mclaughlin S."/>
            <person name="Kingan S."/>
            <person name="Baybayan P."/>
            <person name="Concepcion G."/>
            <person name="Jordan M."/>
            <person name="Riva A."/>
            <person name="Barbazuk W."/>
            <person name="Harkins T."/>
        </authorList>
    </citation>
    <scope>NUCLEOTIDE SEQUENCE [LARGE SCALE GENOMIC DNA]</scope>
    <source>
        <strain evidence="4">cv. Jamaican Lion 4</strain>
        <tissue evidence="3">Leaf</tissue>
    </source>
</reference>
<gene>
    <name evidence="3" type="ORF">G4B88_002716</name>
</gene>
<evidence type="ECO:0000313" key="3">
    <source>
        <dbReference type="EMBL" id="KAF4394839.1"/>
    </source>
</evidence>
<evidence type="ECO:0000256" key="1">
    <source>
        <dbReference type="SAM" id="Phobius"/>
    </source>
</evidence>
<keyword evidence="4" id="KW-1185">Reference proteome</keyword>
<dbReference type="InterPro" id="IPR026960">
    <property type="entry name" value="RVT-Znf"/>
</dbReference>
<evidence type="ECO:0000313" key="4">
    <source>
        <dbReference type="Proteomes" id="UP000583929"/>
    </source>
</evidence>
<feature type="transmembrane region" description="Helical" evidence="1">
    <location>
        <begin position="202"/>
        <end position="221"/>
    </location>
</feature>
<name>A0A7J6HJN8_CANSA</name>
<keyword evidence="1" id="KW-0472">Membrane</keyword>
<protein>
    <recommendedName>
        <fullName evidence="2">Reverse transcriptase zinc-binding domain-containing protein</fullName>
    </recommendedName>
</protein>
<keyword evidence="1" id="KW-0812">Transmembrane</keyword>
<feature type="transmembrane region" description="Helical" evidence="1">
    <location>
        <begin position="317"/>
        <end position="334"/>
    </location>
</feature>
<feature type="domain" description="Reverse transcriptase zinc-binding" evidence="2">
    <location>
        <begin position="10"/>
        <end position="96"/>
    </location>
</feature>
<sequence length="338" mass="38126">MWVQLHNLQSVRSAYNLLQKLKHHSDDSEVIVFWKKLWSLKVPPKAKDLVWRAASNCLATKRNLCINKVLSDSTCPMCGVFAESEWHILVSCNFAWSCFGYAGLAAVERDSFSSLLVWLEATANRQRARSVSAVVAFATSSLDQWSNAQGKGNIPLMSPLKVEDGLERFMRSTHSYAAHFFFIDLLTMKSSSEVSSELPFPIFRFFVCFGGALGSVSFFLMEEIGVFLVTLPAADPKKEREILYLLRRVSLLTRQIINLLHFLLQGERNLIRLIGGDPPERLLFIVIVVVVVVVVLVLLLDILFLSHFSSLYNPIQTKLAIAIVLLLLLHILFLCNPN</sequence>
<keyword evidence="1" id="KW-1133">Transmembrane helix</keyword>
<organism evidence="3 4">
    <name type="scientific">Cannabis sativa</name>
    <name type="common">Hemp</name>
    <name type="synonym">Marijuana</name>
    <dbReference type="NCBI Taxonomy" id="3483"/>
    <lineage>
        <taxon>Eukaryota</taxon>
        <taxon>Viridiplantae</taxon>
        <taxon>Streptophyta</taxon>
        <taxon>Embryophyta</taxon>
        <taxon>Tracheophyta</taxon>
        <taxon>Spermatophyta</taxon>
        <taxon>Magnoliopsida</taxon>
        <taxon>eudicotyledons</taxon>
        <taxon>Gunneridae</taxon>
        <taxon>Pentapetalae</taxon>
        <taxon>rosids</taxon>
        <taxon>fabids</taxon>
        <taxon>Rosales</taxon>
        <taxon>Cannabaceae</taxon>
        <taxon>Cannabis</taxon>
    </lineage>
</organism>
<dbReference type="EMBL" id="JAATIQ010000042">
    <property type="protein sequence ID" value="KAF4394839.1"/>
    <property type="molecule type" value="Genomic_DNA"/>
</dbReference>
<feature type="transmembrane region" description="Helical" evidence="1">
    <location>
        <begin position="282"/>
        <end position="305"/>
    </location>
</feature>
<dbReference type="Proteomes" id="UP000583929">
    <property type="component" value="Unassembled WGS sequence"/>
</dbReference>
<comment type="caution">
    <text evidence="3">The sequence shown here is derived from an EMBL/GenBank/DDBJ whole genome shotgun (WGS) entry which is preliminary data.</text>
</comment>